<sequence length="210" mass="21363">MSRLLTLLNAYGLNDMAITSTTFANRPAASAATDKIYYFSDIGGGTLFISNGSVWKPLGRCFLASSAVASATLSGTTTETTFVTVNVPGGLMTANGSLQITCTNSGNNSANSKTLRIRLGGASGTVFLQAGSTTLISQQATAIITNRNAQNSQFGMSAGSAGYGQSSGAGVTGAIDTSADTTLVITGQLQSAGAGEEMTLLRHMVELIIP</sequence>
<organism evidence="1 2">
    <name type="scientific">Tautonia plasticadhaerens</name>
    <dbReference type="NCBI Taxonomy" id="2527974"/>
    <lineage>
        <taxon>Bacteria</taxon>
        <taxon>Pseudomonadati</taxon>
        <taxon>Planctomycetota</taxon>
        <taxon>Planctomycetia</taxon>
        <taxon>Isosphaerales</taxon>
        <taxon>Isosphaeraceae</taxon>
        <taxon>Tautonia</taxon>
    </lineage>
</organism>
<evidence type="ECO:0000313" key="1">
    <source>
        <dbReference type="EMBL" id="QDV34908.1"/>
    </source>
</evidence>
<accession>A0A518H239</accession>
<dbReference type="KEGG" id="tpla:ElP_28050"/>
<proteinExistence type="predicted"/>
<name>A0A518H239_9BACT</name>
<protein>
    <submittedName>
        <fullName evidence="1">Uncharacterized protein</fullName>
    </submittedName>
</protein>
<dbReference type="Proteomes" id="UP000317835">
    <property type="component" value="Chromosome"/>
</dbReference>
<keyword evidence="2" id="KW-1185">Reference proteome</keyword>
<reference evidence="1 2" key="1">
    <citation type="submission" date="2019-02" db="EMBL/GenBank/DDBJ databases">
        <title>Deep-cultivation of Planctomycetes and their phenomic and genomic characterization uncovers novel biology.</title>
        <authorList>
            <person name="Wiegand S."/>
            <person name="Jogler M."/>
            <person name="Boedeker C."/>
            <person name="Pinto D."/>
            <person name="Vollmers J."/>
            <person name="Rivas-Marin E."/>
            <person name="Kohn T."/>
            <person name="Peeters S.H."/>
            <person name="Heuer A."/>
            <person name="Rast P."/>
            <person name="Oberbeckmann S."/>
            <person name="Bunk B."/>
            <person name="Jeske O."/>
            <person name="Meyerdierks A."/>
            <person name="Storesund J.E."/>
            <person name="Kallscheuer N."/>
            <person name="Luecker S."/>
            <person name="Lage O.M."/>
            <person name="Pohl T."/>
            <person name="Merkel B.J."/>
            <person name="Hornburger P."/>
            <person name="Mueller R.-W."/>
            <person name="Bruemmer F."/>
            <person name="Labrenz M."/>
            <person name="Spormann A.M."/>
            <person name="Op den Camp H."/>
            <person name="Overmann J."/>
            <person name="Amann R."/>
            <person name="Jetten M.S.M."/>
            <person name="Mascher T."/>
            <person name="Medema M.H."/>
            <person name="Devos D.P."/>
            <person name="Kaster A.-K."/>
            <person name="Ovreas L."/>
            <person name="Rohde M."/>
            <person name="Galperin M.Y."/>
            <person name="Jogler C."/>
        </authorList>
    </citation>
    <scope>NUCLEOTIDE SEQUENCE [LARGE SCALE GENOMIC DNA]</scope>
    <source>
        <strain evidence="1 2">ElP</strain>
    </source>
</reference>
<dbReference type="EMBL" id="CP036426">
    <property type="protein sequence ID" value="QDV34908.1"/>
    <property type="molecule type" value="Genomic_DNA"/>
</dbReference>
<dbReference type="RefSeq" id="WP_145270138.1">
    <property type="nucleotide sequence ID" value="NZ_CP036426.1"/>
</dbReference>
<dbReference type="AlphaFoldDB" id="A0A518H239"/>
<evidence type="ECO:0000313" key="2">
    <source>
        <dbReference type="Proteomes" id="UP000317835"/>
    </source>
</evidence>
<gene>
    <name evidence="1" type="ORF">ElP_28050</name>
</gene>